<dbReference type="AlphaFoldDB" id="A0A0C9X992"/>
<dbReference type="Pfam" id="PF09118">
    <property type="entry name" value="GO-like_E_set"/>
    <property type="match status" value="1"/>
</dbReference>
<feature type="domain" description="Galactose oxidase-like Early set" evidence="4">
    <location>
        <begin position="463"/>
        <end position="570"/>
    </location>
</feature>
<dbReference type="OrthoDB" id="2019572at2759"/>
<dbReference type="InterPro" id="IPR013783">
    <property type="entry name" value="Ig-like_fold"/>
</dbReference>
<dbReference type="SUPFAM" id="SSF81296">
    <property type="entry name" value="E set domains"/>
    <property type="match status" value="1"/>
</dbReference>
<dbReference type="PANTHER" id="PTHR32208">
    <property type="entry name" value="SECRETED PROTEIN-RELATED"/>
    <property type="match status" value="1"/>
</dbReference>
<dbReference type="SUPFAM" id="SSF50965">
    <property type="entry name" value="Galactose oxidase, central domain"/>
    <property type="match status" value="1"/>
</dbReference>
<dbReference type="Pfam" id="PF07250">
    <property type="entry name" value="Glyoxal_oxid_N"/>
    <property type="match status" value="1"/>
</dbReference>
<accession>A0A0C9X992</accession>
<name>A0A0C9X992_9AGAR</name>
<evidence type="ECO:0000259" key="3">
    <source>
        <dbReference type="Pfam" id="PF07250"/>
    </source>
</evidence>
<dbReference type="InterPro" id="IPR015202">
    <property type="entry name" value="GO-like_E_set"/>
</dbReference>
<reference evidence="5 6" key="1">
    <citation type="submission" date="2014-04" db="EMBL/GenBank/DDBJ databases">
        <authorList>
            <consortium name="DOE Joint Genome Institute"/>
            <person name="Kuo A."/>
            <person name="Kohler A."/>
            <person name="Nagy L.G."/>
            <person name="Floudas D."/>
            <person name="Copeland A."/>
            <person name="Barry K.W."/>
            <person name="Cichocki N."/>
            <person name="Veneault-Fourrey C."/>
            <person name="LaButti K."/>
            <person name="Lindquist E.A."/>
            <person name="Lipzen A."/>
            <person name="Lundell T."/>
            <person name="Morin E."/>
            <person name="Murat C."/>
            <person name="Sun H."/>
            <person name="Tunlid A."/>
            <person name="Henrissat B."/>
            <person name="Grigoriev I.V."/>
            <person name="Hibbett D.S."/>
            <person name="Martin F."/>
            <person name="Nordberg H.P."/>
            <person name="Cantor M.N."/>
            <person name="Hua S.X."/>
        </authorList>
    </citation>
    <scope>NUCLEOTIDE SEQUENCE [LARGE SCALE GENOMIC DNA]</scope>
    <source>
        <strain evidence="5 6">LaAM-08-1</strain>
    </source>
</reference>
<dbReference type="InterPro" id="IPR037293">
    <property type="entry name" value="Gal_Oxidase_central_sf"/>
</dbReference>
<dbReference type="InterPro" id="IPR014756">
    <property type="entry name" value="Ig_E-set"/>
</dbReference>
<reference evidence="6" key="2">
    <citation type="submission" date="2015-01" db="EMBL/GenBank/DDBJ databases">
        <title>Evolutionary Origins and Diversification of the Mycorrhizal Mutualists.</title>
        <authorList>
            <consortium name="DOE Joint Genome Institute"/>
            <consortium name="Mycorrhizal Genomics Consortium"/>
            <person name="Kohler A."/>
            <person name="Kuo A."/>
            <person name="Nagy L.G."/>
            <person name="Floudas D."/>
            <person name="Copeland A."/>
            <person name="Barry K.W."/>
            <person name="Cichocki N."/>
            <person name="Veneault-Fourrey C."/>
            <person name="LaButti K."/>
            <person name="Lindquist E.A."/>
            <person name="Lipzen A."/>
            <person name="Lundell T."/>
            <person name="Morin E."/>
            <person name="Murat C."/>
            <person name="Riley R."/>
            <person name="Ohm R."/>
            <person name="Sun H."/>
            <person name="Tunlid A."/>
            <person name="Henrissat B."/>
            <person name="Grigoriev I.V."/>
            <person name="Hibbett D.S."/>
            <person name="Martin F."/>
        </authorList>
    </citation>
    <scope>NUCLEOTIDE SEQUENCE [LARGE SCALE GENOMIC DNA]</scope>
    <source>
        <strain evidence="6">LaAM-08-1</strain>
    </source>
</reference>
<feature type="signal peptide" evidence="2">
    <location>
        <begin position="1"/>
        <end position="21"/>
    </location>
</feature>
<dbReference type="InterPro" id="IPR009880">
    <property type="entry name" value="Glyoxal_oxidase_N"/>
</dbReference>
<feature type="chain" id="PRO_5002222728" evidence="2">
    <location>
        <begin position="22"/>
        <end position="644"/>
    </location>
</feature>
<dbReference type="Gene3D" id="2.130.10.80">
    <property type="entry name" value="Galactose oxidase/kelch, beta-propeller"/>
    <property type="match status" value="1"/>
</dbReference>
<dbReference type="Proteomes" id="UP000054477">
    <property type="component" value="Unassembled WGS sequence"/>
</dbReference>
<dbReference type="EMBL" id="KN838680">
    <property type="protein sequence ID" value="KIJ97958.1"/>
    <property type="molecule type" value="Genomic_DNA"/>
</dbReference>
<organism evidence="5 6">
    <name type="scientific">Laccaria amethystina LaAM-08-1</name>
    <dbReference type="NCBI Taxonomy" id="1095629"/>
    <lineage>
        <taxon>Eukaryota</taxon>
        <taxon>Fungi</taxon>
        <taxon>Dikarya</taxon>
        <taxon>Basidiomycota</taxon>
        <taxon>Agaricomycotina</taxon>
        <taxon>Agaricomycetes</taxon>
        <taxon>Agaricomycetidae</taxon>
        <taxon>Agaricales</taxon>
        <taxon>Agaricineae</taxon>
        <taxon>Hydnangiaceae</taxon>
        <taxon>Laccaria</taxon>
    </lineage>
</organism>
<evidence type="ECO:0000313" key="5">
    <source>
        <dbReference type="EMBL" id="KIJ97958.1"/>
    </source>
</evidence>
<evidence type="ECO:0000256" key="1">
    <source>
        <dbReference type="ARBA" id="ARBA00022729"/>
    </source>
</evidence>
<sequence length="644" mass="69566">MKNFYAHNIFALALAVPATIAQQQAPQPQQPAHHGVPGTFEILGKSLVNAQQMFLGSFDKVYITDRAENNPGQINGHPAWAEEWDLRNNDQRAMEIVTNSFCAGGGVMGDGTWSIVGGNQAVTYGGMTADRQDGGGPYNDLDGRNSVRLLTKSPDGNMQWTISPTAIDQRWYPTVETLEDGSMIIIGGCRTGGFVNDPGQNNPTYEFYPSRGQPVHSPVLENTLPTNLFPLTWLLPSGKLLVQSNWQTILMDYKTQNEQPLDDMPAAVRTYPASAGTIMMPLTPTNNYTATIMFCGGSNVPTDQWRAPGFNAMETPTSASCVQITPDVSGRYRDVEPLPEPRVLTSLIHLPDQTILALNGARKGTAGYGNDTWAIGQSYSDDPILTPLVYDPKATAGKQWSSDGFSPSTVPRMYHSSATLLPDGSVFISGSNPNSDWSDLPELKYPSEHRTERFFPKYYNMRRPQPKGLITQFSYGGPSFDVSLDSADLFGDVANVVGATVVIIKTGFSTHAINMGQRLLQLQSTYTGFSNNTALLHVAQLPPNPAIIAPGPAWVFVVVNGVPSVGVEVMLGSGKIETQPILPTTTLRDPSMVKAVDDDVTTSGNNGTKSSAGVRMRVGVDGIGGWLCLLPAWLVVGSAHLLGW</sequence>
<dbReference type="HOGENOM" id="CLU_009630_3_0_1"/>
<evidence type="ECO:0000256" key="2">
    <source>
        <dbReference type="SAM" id="SignalP"/>
    </source>
</evidence>
<protein>
    <submittedName>
        <fullName evidence="5">Copper radical oxidase</fullName>
    </submittedName>
</protein>
<keyword evidence="6" id="KW-1185">Reference proteome</keyword>
<evidence type="ECO:0000259" key="4">
    <source>
        <dbReference type="Pfam" id="PF09118"/>
    </source>
</evidence>
<keyword evidence="1 2" id="KW-0732">Signal</keyword>
<dbReference type="Gene3D" id="2.60.40.10">
    <property type="entry name" value="Immunoglobulins"/>
    <property type="match status" value="1"/>
</dbReference>
<proteinExistence type="predicted"/>
<feature type="domain" description="Glyoxal oxidase N-terminal" evidence="3">
    <location>
        <begin position="80"/>
        <end position="458"/>
    </location>
</feature>
<dbReference type="InterPro" id="IPR011043">
    <property type="entry name" value="Gal_Oxase/kelch_b-propeller"/>
</dbReference>
<dbReference type="CDD" id="cd02851">
    <property type="entry name" value="E_set_GO_C"/>
    <property type="match status" value="1"/>
</dbReference>
<dbReference type="STRING" id="1095629.A0A0C9X992"/>
<evidence type="ECO:0000313" key="6">
    <source>
        <dbReference type="Proteomes" id="UP000054477"/>
    </source>
</evidence>
<gene>
    <name evidence="5" type="ORF">K443DRAFT_681152</name>
</gene>
<dbReference type="PANTHER" id="PTHR32208:SF96">
    <property type="entry name" value="GLYOXAL OXIDASE"/>
    <property type="match status" value="1"/>
</dbReference>